<evidence type="ECO:0000256" key="4">
    <source>
        <dbReference type="ARBA" id="ARBA00022989"/>
    </source>
</evidence>
<comment type="caution">
    <text evidence="7">The sequence shown here is derived from an EMBL/GenBank/DDBJ whole genome shotgun (WGS) entry which is preliminary data.</text>
</comment>
<comment type="subcellular location">
    <subcellularLocation>
        <location evidence="1">Membrane</location>
    </subcellularLocation>
</comment>
<organism evidence="7 8">
    <name type="scientific">Colletotrichum chrysophilum</name>
    <dbReference type="NCBI Taxonomy" id="1836956"/>
    <lineage>
        <taxon>Eukaryota</taxon>
        <taxon>Fungi</taxon>
        <taxon>Dikarya</taxon>
        <taxon>Ascomycota</taxon>
        <taxon>Pezizomycotina</taxon>
        <taxon>Sordariomycetes</taxon>
        <taxon>Hypocreomycetidae</taxon>
        <taxon>Glomerellales</taxon>
        <taxon>Glomerellaceae</taxon>
        <taxon>Colletotrichum</taxon>
        <taxon>Colletotrichum gloeosporioides species complex</taxon>
    </lineage>
</organism>
<protein>
    <submittedName>
        <fullName evidence="7">Plasma membrane proteolipid 3-like protein 2</fullName>
    </submittedName>
</protein>
<evidence type="ECO:0000256" key="6">
    <source>
        <dbReference type="SAM" id="Phobius"/>
    </source>
</evidence>
<dbReference type="PROSITE" id="PS01309">
    <property type="entry name" value="UPF0057"/>
    <property type="match status" value="1"/>
</dbReference>
<gene>
    <name evidence="7" type="ORF">CCHR01_17503</name>
</gene>
<dbReference type="PANTHER" id="PTHR21659:SF42">
    <property type="entry name" value="UPF0057 MEMBRANE PROTEIN ZK632.10-RELATED"/>
    <property type="match status" value="1"/>
</dbReference>
<dbReference type="Proteomes" id="UP001243330">
    <property type="component" value="Unassembled WGS sequence"/>
</dbReference>
<dbReference type="AlphaFoldDB" id="A0AAD9E9T3"/>
<evidence type="ECO:0000313" key="7">
    <source>
        <dbReference type="EMBL" id="KAK1839867.1"/>
    </source>
</evidence>
<evidence type="ECO:0000256" key="5">
    <source>
        <dbReference type="ARBA" id="ARBA00023136"/>
    </source>
</evidence>
<evidence type="ECO:0000256" key="3">
    <source>
        <dbReference type="ARBA" id="ARBA00022692"/>
    </source>
</evidence>
<reference evidence="7" key="1">
    <citation type="submission" date="2023-01" db="EMBL/GenBank/DDBJ databases">
        <title>Colletotrichum chrysophilum M932 genome sequence.</title>
        <authorList>
            <person name="Baroncelli R."/>
        </authorList>
    </citation>
    <scope>NUCLEOTIDE SEQUENCE</scope>
    <source>
        <strain evidence="7">M932</strain>
    </source>
</reference>
<keyword evidence="8" id="KW-1185">Reference proteome</keyword>
<evidence type="ECO:0000256" key="1">
    <source>
        <dbReference type="ARBA" id="ARBA00004370"/>
    </source>
</evidence>
<comment type="similarity">
    <text evidence="2">Belongs to the UPF0057 (PMP3) family.</text>
</comment>
<feature type="transmembrane region" description="Helical" evidence="6">
    <location>
        <begin position="173"/>
        <end position="196"/>
    </location>
</feature>
<dbReference type="GO" id="GO:0016020">
    <property type="term" value="C:membrane"/>
    <property type="evidence" value="ECO:0007669"/>
    <property type="project" value="UniProtKB-SubCell"/>
</dbReference>
<keyword evidence="3 6" id="KW-0812">Transmembrane</keyword>
<accession>A0AAD9E9T3</accession>
<proteinExistence type="inferred from homology"/>
<name>A0AAD9E9T3_9PEZI</name>
<dbReference type="Pfam" id="PF01679">
    <property type="entry name" value="Pmp3"/>
    <property type="match status" value="1"/>
</dbReference>
<keyword evidence="4 6" id="KW-1133">Transmembrane helix</keyword>
<dbReference type="InterPro" id="IPR000612">
    <property type="entry name" value="PMP3"/>
</dbReference>
<dbReference type="EMBL" id="JAQOWY010000619">
    <property type="protein sequence ID" value="KAK1839867.1"/>
    <property type="molecule type" value="Genomic_DNA"/>
</dbReference>
<sequence>MLGAWVLPDLNGLAPATGLSLVRRKVRSEVRKRCTDGGKGAAPASPHHITVSSTGDRDLVHCAYLPYLLGPFFFFSSLSLGGLPSTTPLFKHLVPIPPFLSPLDILNQRTYTRPYIRSSRSRRELSDSHKQTLHHHNTSITMPFTASDICKILLAIILPPVGVFLERGCGADFFINILLTILGYLPGIIHALYIILKY</sequence>
<evidence type="ECO:0000256" key="2">
    <source>
        <dbReference type="ARBA" id="ARBA00009530"/>
    </source>
</evidence>
<keyword evidence="5 6" id="KW-0472">Membrane</keyword>
<dbReference type="PANTHER" id="PTHR21659">
    <property type="entry name" value="HYDROPHOBIC PROTEIN RCI2 LOW TEMPERATURE AND SALT RESPONSIVE PROTEIN LTI6 -RELATED"/>
    <property type="match status" value="1"/>
</dbReference>
<evidence type="ECO:0000313" key="8">
    <source>
        <dbReference type="Proteomes" id="UP001243330"/>
    </source>
</evidence>